<dbReference type="EMBL" id="UGQL01000001">
    <property type="protein sequence ID" value="STZ27761.1"/>
    <property type="molecule type" value="Genomic_DNA"/>
</dbReference>
<evidence type="ECO:0000256" key="2">
    <source>
        <dbReference type="ARBA" id="ARBA00022801"/>
    </source>
</evidence>
<gene>
    <name evidence="5" type="primary">rocF</name>
    <name evidence="5" type="ORF">NCTC11179_01297</name>
</gene>
<organism evidence="5 6">
    <name type="scientific">Myroides odoratus</name>
    <name type="common">Flavobacterium odoratum</name>
    <dbReference type="NCBI Taxonomy" id="256"/>
    <lineage>
        <taxon>Bacteria</taxon>
        <taxon>Pseudomonadati</taxon>
        <taxon>Bacteroidota</taxon>
        <taxon>Flavobacteriia</taxon>
        <taxon>Flavobacteriales</taxon>
        <taxon>Flavobacteriaceae</taxon>
        <taxon>Myroides</taxon>
    </lineage>
</organism>
<dbReference type="GO" id="GO:0004053">
    <property type="term" value="F:arginase activity"/>
    <property type="evidence" value="ECO:0007669"/>
    <property type="project" value="UniProtKB-EC"/>
</dbReference>
<evidence type="ECO:0000313" key="5">
    <source>
        <dbReference type="EMBL" id="STZ27761.1"/>
    </source>
</evidence>
<dbReference type="EC" id="3.5.3.1" evidence="5"/>
<keyword evidence="1" id="KW-0479">Metal-binding</keyword>
<evidence type="ECO:0000313" key="6">
    <source>
        <dbReference type="Proteomes" id="UP000255024"/>
    </source>
</evidence>
<keyword evidence="3" id="KW-0464">Manganese</keyword>
<dbReference type="RefSeq" id="WP_115090632.1">
    <property type="nucleotide sequence ID" value="NZ_CP068107.1"/>
</dbReference>
<dbReference type="SUPFAM" id="SSF52768">
    <property type="entry name" value="Arginase/deacetylase"/>
    <property type="match status" value="1"/>
</dbReference>
<proteinExistence type="inferred from homology"/>
<dbReference type="InterPro" id="IPR006035">
    <property type="entry name" value="Ureohydrolase"/>
</dbReference>
<dbReference type="CDD" id="cd09999">
    <property type="entry name" value="Arginase-like_1"/>
    <property type="match status" value="1"/>
</dbReference>
<protein>
    <submittedName>
        <fullName evidence="5">Arginase</fullName>
        <ecNumber evidence="5">3.5.3.1</ecNumber>
    </submittedName>
</protein>
<keyword evidence="2 5" id="KW-0378">Hydrolase</keyword>
<dbReference type="InterPro" id="IPR023696">
    <property type="entry name" value="Ureohydrolase_dom_sf"/>
</dbReference>
<evidence type="ECO:0000256" key="1">
    <source>
        <dbReference type="ARBA" id="ARBA00022723"/>
    </source>
</evidence>
<accession>A0A378RNA0</accession>
<dbReference type="AlphaFoldDB" id="A0A378RNA0"/>
<dbReference type="Proteomes" id="UP000255024">
    <property type="component" value="Unassembled WGS sequence"/>
</dbReference>
<dbReference type="PANTHER" id="PTHR43782">
    <property type="entry name" value="ARGINASE"/>
    <property type="match status" value="1"/>
</dbReference>
<evidence type="ECO:0000256" key="3">
    <source>
        <dbReference type="ARBA" id="ARBA00023211"/>
    </source>
</evidence>
<dbReference type="GO" id="GO:0005737">
    <property type="term" value="C:cytoplasm"/>
    <property type="evidence" value="ECO:0007669"/>
    <property type="project" value="TreeGrafter"/>
</dbReference>
<dbReference type="Pfam" id="PF00491">
    <property type="entry name" value="Arginase"/>
    <property type="match status" value="1"/>
</dbReference>
<dbReference type="PANTHER" id="PTHR43782:SF3">
    <property type="entry name" value="ARGINASE"/>
    <property type="match status" value="1"/>
</dbReference>
<keyword evidence="6" id="KW-1185">Reference proteome</keyword>
<evidence type="ECO:0000256" key="4">
    <source>
        <dbReference type="PROSITE-ProRule" id="PRU00742"/>
    </source>
</evidence>
<name>A0A378RNA0_MYROD</name>
<dbReference type="PROSITE" id="PS51409">
    <property type="entry name" value="ARGINASE_2"/>
    <property type="match status" value="1"/>
</dbReference>
<dbReference type="PRINTS" id="PR00116">
    <property type="entry name" value="ARGINASE"/>
</dbReference>
<dbReference type="Gene3D" id="3.40.800.10">
    <property type="entry name" value="Ureohydrolase domain"/>
    <property type="match status" value="1"/>
</dbReference>
<dbReference type="GO" id="GO:0030145">
    <property type="term" value="F:manganese ion binding"/>
    <property type="evidence" value="ECO:0007669"/>
    <property type="project" value="TreeGrafter"/>
</dbReference>
<sequence length="305" mass="34808">MKKIILLECPTNLGLIKSPTIDEPGVKRLPDWMRFHHFHTLLAPKETHRLEAFPFAMHLDPITQVRNAEHIIQYAEQQSNSMVQHLHKDSFVLVLGGDCSVLIGSALALKKKGTFGLFFLDGHTDYTIPELSQTHGAAGMDLAIACGYGHEKLTNIQQLSPYLKEEHVYCVGNREYDDDYEKPILESNVHYYPLYKLRKETVPTVVHHFLSIVDQEELDGFFIHLDVDVLHDTIMPAVDCRQEDGLTYDELHEIVTTLVQHKRCFGLEITILDPDLDPDGVYTKAFINNIISCLQHINESEKSSY</sequence>
<comment type="similarity">
    <text evidence="4">Belongs to the arginase family.</text>
</comment>
<reference evidence="5 6" key="1">
    <citation type="submission" date="2018-06" db="EMBL/GenBank/DDBJ databases">
        <authorList>
            <consortium name="Pathogen Informatics"/>
            <person name="Doyle S."/>
        </authorList>
    </citation>
    <scope>NUCLEOTIDE SEQUENCE [LARGE SCALE GENOMIC DNA]</scope>
    <source>
        <strain evidence="5 6">NCTC11179</strain>
    </source>
</reference>